<dbReference type="AlphaFoldDB" id="A0A1B0A8L1"/>
<keyword evidence="1" id="KW-0812">Transmembrane</keyword>
<keyword evidence="1" id="KW-0472">Membrane</keyword>
<proteinExistence type="predicted"/>
<name>A0A1B0A8L1_GLOPL</name>
<protein>
    <submittedName>
        <fullName evidence="2">Uncharacterized protein</fullName>
    </submittedName>
</protein>
<keyword evidence="1" id="KW-1133">Transmembrane helix</keyword>
<evidence type="ECO:0000256" key="1">
    <source>
        <dbReference type="SAM" id="Phobius"/>
    </source>
</evidence>
<keyword evidence="3" id="KW-1185">Reference proteome</keyword>
<dbReference type="Proteomes" id="UP000092445">
    <property type="component" value="Unassembled WGS sequence"/>
</dbReference>
<feature type="transmembrane region" description="Helical" evidence="1">
    <location>
        <begin position="20"/>
        <end position="40"/>
    </location>
</feature>
<dbReference type="VEuPathDB" id="VectorBase:GPAI037779"/>
<sequence>MKRNSIVSPNTNRFCWCNILANWLVIAAVGFSVFSLWGDLGKDIRNRKRTGESEKDNSDSAAK</sequence>
<evidence type="ECO:0000313" key="2">
    <source>
        <dbReference type="EnsemblMetazoa" id="GPAI037779-PA"/>
    </source>
</evidence>
<organism evidence="2 3">
    <name type="scientific">Glossina pallidipes</name>
    <name type="common">Tsetse fly</name>
    <dbReference type="NCBI Taxonomy" id="7398"/>
    <lineage>
        <taxon>Eukaryota</taxon>
        <taxon>Metazoa</taxon>
        <taxon>Ecdysozoa</taxon>
        <taxon>Arthropoda</taxon>
        <taxon>Hexapoda</taxon>
        <taxon>Insecta</taxon>
        <taxon>Pterygota</taxon>
        <taxon>Neoptera</taxon>
        <taxon>Endopterygota</taxon>
        <taxon>Diptera</taxon>
        <taxon>Brachycera</taxon>
        <taxon>Muscomorpha</taxon>
        <taxon>Hippoboscoidea</taxon>
        <taxon>Glossinidae</taxon>
        <taxon>Glossina</taxon>
    </lineage>
</organism>
<evidence type="ECO:0000313" key="3">
    <source>
        <dbReference type="Proteomes" id="UP000092445"/>
    </source>
</evidence>
<dbReference type="EnsemblMetazoa" id="GPAI037779-RA">
    <property type="protein sequence ID" value="GPAI037779-PA"/>
    <property type="gene ID" value="GPAI037779"/>
</dbReference>
<reference evidence="3" key="1">
    <citation type="submission" date="2014-03" db="EMBL/GenBank/DDBJ databases">
        <authorList>
            <person name="Aksoy S."/>
            <person name="Warren W."/>
            <person name="Wilson R.K."/>
        </authorList>
    </citation>
    <scope>NUCLEOTIDE SEQUENCE [LARGE SCALE GENOMIC DNA]</scope>
    <source>
        <strain evidence="3">IAEA</strain>
    </source>
</reference>
<reference evidence="2" key="2">
    <citation type="submission" date="2020-05" db="UniProtKB">
        <authorList>
            <consortium name="EnsemblMetazoa"/>
        </authorList>
    </citation>
    <scope>IDENTIFICATION</scope>
    <source>
        <strain evidence="2">IAEA</strain>
    </source>
</reference>
<accession>A0A1B0A8L1</accession>